<organism evidence="1">
    <name type="scientific">viral metagenome</name>
    <dbReference type="NCBI Taxonomy" id="1070528"/>
    <lineage>
        <taxon>unclassified sequences</taxon>
        <taxon>metagenomes</taxon>
        <taxon>organismal metagenomes</taxon>
    </lineage>
</organism>
<sequence>MKKSYTFIPEIWRLIMEYRIDPHYCLLRPGMRFYNNYDAQRKSGEIVHIQKLMEVIEMPTDIHPVMWRLMKMVPSQQLRVKTINIYDSRRGYVRKSIAIHLMAKKMLTKRLREEPNMVYVTNDKAIS</sequence>
<accession>A0A6C0BSV4</accession>
<dbReference type="EMBL" id="MN739229">
    <property type="protein sequence ID" value="QHS94694.1"/>
    <property type="molecule type" value="Genomic_DNA"/>
</dbReference>
<reference evidence="1" key="1">
    <citation type="journal article" date="2020" name="Nature">
        <title>Giant virus diversity and host interactions through global metagenomics.</title>
        <authorList>
            <person name="Schulz F."/>
            <person name="Roux S."/>
            <person name="Paez-Espino D."/>
            <person name="Jungbluth S."/>
            <person name="Walsh D.A."/>
            <person name="Denef V.J."/>
            <person name="McMahon K.D."/>
            <person name="Konstantinidis K.T."/>
            <person name="Eloe-Fadrosh E.A."/>
            <person name="Kyrpides N.C."/>
            <person name="Woyke T."/>
        </authorList>
    </citation>
    <scope>NUCLEOTIDE SEQUENCE</scope>
    <source>
        <strain evidence="1">GVMAG-M-3300018416-45</strain>
    </source>
</reference>
<evidence type="ECO:0000313" key="1">
    <source>
        <dbReference type="EMBL" id="QHS94694.1"/>
    </source>
</evidence>
<protein>
    <submittedName>
        <fullName evidence="1">Uncharacterized protein</fullName>
    </submittedName>
</protein>
<dbReference type="AlphaFoldDB" id="A0A6C0BSV4"/>
<proteinExistence type="predicted"/>
<name>A0A6C0BSV4_9ZZZZ</name>